<dbReference type="RefSeq" id="XP_002500012.1">
    <property type="nucleotide sequence ID" value="XM_002499966.1"/>
</dbReference>
<proteinExistence type="inferred from homology"/>
<protein>
    <submittedName>
        <fullName evidence="5">Glutathione peroxidase</fullName>
    </submittedName>
</protein>
<dbReference type="InterPro" id="IPR000889">
    <property type="entry name" value="Glutathione_peroxidase"/>
</dbReference>
<dbReference type="InParanoid" id="C1E0A8"/>
<dbReference type="Proteomes" id="UP000002009">
    <property type="component" value="Chromosome 2"/>
</dbReference>
<dbReference type="PANTHER" id="PTHR11592:SF78">
    <property type="entry name" value="GLUTATHIONE PEROXIDASE"/>
    <property type="match status" value="1"/>
</dbReference>
<reference evidence="5 6" key="1">
    <citation type="journal article" date="2009" name="Science">
        <title>Green evolution and dynamic adaptations revealed by genomes of the marine picoeukaryotes Micromonas.</title>
        <authorList>
            <person name="Worden A.Z."/>
            <person name="Lee J.H."/>
            <person name="Mock T."/>
            <person name="Rouze P."/>
            <person name="Simmons M.P."/>
            <person name="Aerts A.L."/>
            <person name="Allen A.E."/>
            <person name="Cuvelier M.L."/>
            <person name="Derelle E."/>
            <person name="Everett M.V."/>
            <person name="Foulon E."/>
            <person name="Grimwood J."/>
            <person name="Gundlach H."/>
            <person name="Henrissat B."/>
            <person name="Napoli C."/>
            <person name="McDonald S.M."/>
            <person name="Parker M.S."/>
            <person name="Rombauts S."/>
            <person name="Salamov A."/>
            <person name="Von Dassow P."/>
            <person name="Badger J.H."/>
            <person name="Coutinho P.M."/>
            <person name="Demir E."/>
            <person name="Dubchak I."/>
            <person name="Gentemann C."/>
            <person name="Eikrem W."/>
            <person name="Gready J.E."/>
            <person name="John U."/>
            <person name="Lanier W."/>
            <person name="Lindquist E.A."/>
            <person name="Lucas S."/>
            <person name="Mayer K.F."/>
            <person name="Moreau H."/>
            <person name="Not F."/>
            <person name="Otillar R."/>
            <person name="Panaud O."/>
            <person name="Pangilinan J."/>
            <person name="Paulsen I."/>
            <person name="Piegu B."/>
            <person name="Poliakov A."/>
            <person name="Robbens S."/>
            <person name="Schmutz J."/>
            <person name="Toulza E."/>
            <person name="Wyss T."/>
            <person name="Zelensky A."/>
            <person name="Zhou K."/>
            <person name="Armbrust E.V."/>
            <person name="Bhattacharya D."/>
            <person name="Goodenough U.W."/>
            <person name="Van de Peer Y."/>
            <person name="Grigoriev I.V."/>
        </authorList>
    </citation>
    <scope>NUCLEOTIDE SEQUENCE [LARGE SCALE GENOMIC DNA]</scope>
    <source>
        <strain evidence="6">RCC299 / NOUM17</strain>
    </source>
</reference>
<dbReference type="GeneID" id="8240721"/>
<dbReference type="STRING" id="296587.C1E0A8"/>
<evidence type="ECO:0000313" key="6">
    <source>
        <dbReference type="Proteomes" id="UP000002009"/>
    </source>
</evidence>
<accession>C1E0A8</accession>
<dbReference type="Pfam" id="PF00255">
    <property type="entry name" value="GSHPx"/>
    <property type="match status" value="1"/>
</dbReference>
<dbReference type="eggNOG" id="KOG1651">
    <property type="taxonomic scope" value="Eukaryota"/>
</dbReference>
<keyword evidence="2 5" id="KW-0575">Peroxidase</keyword>
<evidence type="ECO:0000256" key="1">
    <source>
        <dbReference type="ARBA" id="ARBA00006926"/>
    </source>
</evidence>
<dbReference type="GO" id="GO:0006979">
    <property type="term" value="P:response to oxidative stress"/>
    <property type="evidence" value="ECO:0007669"/>
    <property type="project" value="InterPro"/>
</dbReference>
<dbReference type="GO" id="GO:0004601">
    <property type="term" value="F:peroxidase activity"/>
    <property type="evidence" value="ECO:0007669"/>
    <property type="project" value="UniProtKB-KW"/>
</dbReference>
<evidence type="ECO:0000256" key="4">
    <source>
        <dbReference type="SAM" id="MobiDB-lite"/>
    </source>
</evidence>
<dbReference type="SUPFAM" id="SSF52833">
    <property type="entry name" value="Thioredoxin-like"/>
    <property type="match status" value="1"/>
</dbReference>
<comment type="similarity">
    <text evidence="1">Belongs to the glutathione peroxidase family.</text>
</comment>
<dbReference type="AlphaFoldDB" id="C1E0A8"/>
<evidence type="ECO:0000256" key="3">
    <source>
        <dbReference type="ARBA" id="ARBA00023002"/>
    </source>
</evidence>
<dbReference type="PANTHER" id="PTHR11592">
    <property type="entry name" value="GLUTATHIONE PEROXIDASE"/>
    <property type="match status" value="1"/>
</dbReference>
<evidence type="ECO:0000256" key="2">
    <source>
        <dbReference type="ARBA" id="ARBA00022559"/>
    </source>
</evidence>
<dbReference type="OrthoDB" id="446890at2759"/>
<dbReference type="InterPro" id="IPR036249">
    <property type="entry name" value="Thioredoxin-like_sf"/>
</dbReference>
<gene>
    <name evidence="5" type="primary">GPX2</name>
    <name evidence="5" type="ORF">MICPUN_112674</name>
</gene>
<name>C1E0A8_MICCC</name>
<sequence length="272" mass="29689">MSSAFTLSATSVGVARTKPPTGASRRGRVATVTRAACPGDDDAPVPTPVSAPGRREALLSAAALAAVSPATRANAAEPLKESFYDYTVSQYGKPFDLSAFKGDVTVVLNNANYPSLRSLYKKYHDQGFELVAFPANQFGCQAPGTSEQEREYAWRKFGFEFPVMDKIAVKDKPARCKGIDPASYEEFKDDPDAMLTAPLIDDTTSSSPIAPVYAFLKQPPFDGEIPWNYTKFLVGRDGRVLRRYSPADPLEQGMEDDVKRALAGEELKKRAF</sequence>
<keyword evidence="6" id="KW-1185">Reference proteome</keyword>
<dbReference type="PROSITE" id="PS51355">
    <property type="entry name" value="GLUTATHIONE_PEROXID_3"/>
    <property type="match status" value="1"/>
</dbReference>
<evidence type="ECO:0000313" key="5">
    <source>
        <dbReference type="EMBL" id="ACO61270.1"/>
    </source>
</evidence>
<dbReference type="Gene3D" id="3.40.30.10">
    <property type="entry name" value="Glutaredoxin"/>
    <property type="match status" value="1"/>
</dbReference>
<feature type="region of interest" description="Disordered" evidence="4">
    <location>
        <begin position="15"/>
        <end position="48"/>
    </location>
</feature>
<organism evidence="5 6">
    <name type="scientific">Micromonas commoda (strain RCC299 / NOUM17 / CCMP2709)</name>
    <name type="common">Picoplanktonic green alga</name>
    <dbReference type="NCBI Taxonomy" id="296587"/>
    <lineage>
        <taxon>Eukaryota</taxon>
        <taxon>Viridiplantae</taxon>
        <taxon>Chlorophyta</taxon>
        <taxon>Mamiellophyceae</taxon>
        <taxon>Mamiellales</taxon>
        <taxon>Mamiellaceae</taxon>
        <taxon>Micromonas</taxon>
    </lineage>
</organism>
<dbReference type="KEGG" id="mis:MICPUN_112674"/>
<dbReference type="FunCoup" id="C1E0A8">
    <property type="interactions" value="1330"/>
</dbReference>
<keyword evidence="3" id="KW-0560">Oxidoreductase</keyword>
<dbReference type="EMBL" id="CP001323">
    <property type="protein sequence ID" value="ACO61270.1"/>
    <property type="molecule type" value="Genomic_DNA"/>
</dbReference>
<dbReference type="OMA" id="PANQFGC"/>